<dbReference type="InterPro" id="IPR002052">
    <property type="entry name" value="DNA_methylase_N6_adenine_CS"/>
</dbReference>
<gene>
    <name evidence="8" type="ORF">GCM10010136_15660</name>
</gene>
<dbReference type="Gene3D" id="3.40.50.150">
    <property type="entry name" value="Vaccinia Virus protein VP39"/>
    <property type="match status" value="1"/>
</dbReference>
<dbReference type="EC" id="2.1.1.72" evidence="2"/>
<evidence type="ECO:0000259" key="7">
    <source>
        <dbReference type="Pfam" id="PF07669"/>
    </source>
</evidence>
<dbReference type="PANTHER" id="PTHR33841:SF5">
    <property type="entry name" value="DNA METHYLASE (MODIFICATION METHYLASE) (METHYLTRANSFERASE)-RELATED"/>
    <property type="match status" value="1"/>
</dbReference>
<keyword evidence="9" id="KW-1185">Reference proteome</keyword>
<evidence type="ECO:0000256" key="2">
    <source>
        <dbReference type="ARBA" id="ARBA00011900"/>
    </source>
</evidence>
<feature type="domain" description="Type II methyltransferase M.TaqI-like" evidence="7">
    <location>
        <begin position="219"/>
        <end position="305"/>
    </location>
</feature>
<proteinExistence type="inferred from homology"/>
<keyword evidence="4" id="KW-0808">Transferase</keyword>
<evidence type="ECO:0000256" key="3">
    <source>
        <dbReference type="ARBA" id="ARBA00022603"/>
    </source>
</evidence>
<accession>A0A8J3DIA3</accession>
<evidence type="ECO:0000256" key="6">
    <source>
        <dbReference type="ARBA" id="ARBA00047942"/>
    </source>
</evidence>
<organism evidence="8 9">
    <name type="scientific">Limoniibacter endophyticus</name>
    <dbReference type="NCBI Taxonomy" id="1565040"/>
    <lineage>
        <taxon>Bacteria</taxon>
        <taxon>Pseudomonadati</taxon>
        <taxon>Pseudomonadota</taxon>
        <taxon>Alphaproteobacteria</taxon>
        <taxon>Hyphomicrobiales</taxon>
        <taxon>Bartonellaceae</taxon>
        <taxon>Limoniibacter</taxon>
    </lineage>
</organism>
<evidence type="ECO:0000313" key="8">
    <source>
        <dbReference type="EMBL" id="GHC69629.1"/>
    </source>
</evidence>
<keyword evidence="3 8" id="KW-0489">Methyltransferase</keyword>
<dbReference type="AlphaFoldDB" id="A0A8J3DIA3"/>
<reference evidence="8" key="1">
    <citation type="journal article" date="2014" name="Int. J. Syst. Evol. Microbiol.">
        <title>Complete genome sequence of Corynebacterium casei LMG S-19264T (=DSM 44701T), isolated from a smear-ripened cheese.</title>
        <authorList>
            <consortium name="US DOE Joint Genome Institute (JGI-PGF)"/>
            <person name="Walter F."/>
            <person name="Albersmeier A."/>
            <person name="Kalinowski J."/>
            <person name="Ruckert C."/>
        </authorList>
    </citation>
    <scope>NUCLEOTIDE SEQUENCE</scope>
    <source>
        <strain evidence="8">KCTC 42097</strain>
    </source>
</reference>
<dbReference type="PROSITE" id="PS00092">
    <property type="entry name" value="N6_MTASE"/>
    <property type="match status" value="1"/>
</dbReference>
<dbReference type="Proteomes" id="UP000641137">
    <property type="component" value="Unassembled WGS sequence"/>
</dbReference>
<evidence type="ECO:0000256" key="5">
    <source>
        <dbReference type="ARBA" id="ARBA00022691"/>
    </source>
</evidence>
<evidence type="ECO:0000313" key="9">
    <source>
        <dbReference type="Proteomes" id="UP000641137"/>
    </source>
</evidence>
<dbReference type="PRINTS" id="PR00507">
    <property type="entry name" value="N12N6MTFRASE"/>
</dbReference>
<dbReference type="GO" id="GO:0009007">
    <property type="term" value="F:site-specific DNA-methyltransferase (adenine-specific) activity"/>
    <property type="evidence" value="ECO:0007669"/>
    <property type="project" value="UniProtKB-EC"/>
</dbReference>
<comment type="catalytic activity">
    <reaction evidence="6">
        <text>a 2'-deoxyadenosine in DNA + S-adenosyl-L-methionine = an N(6)-methyl-2'-deoxyadenosine in DNA + S-adenosyl-L-homocysteine + H(+)</text>
        <dbReference type="Rhea" id="RHEA:15197"/>
        <dbReference type="Rhea" id="RHEA-COMP:12418"/>
        <dbReference type="Rhea" id="RHEA-COMP:12419"/>
        <dbReference type="ChEBI" id="CHEBI:15378"/>
        <dbReference type="ChEBI" id="CHEBI:57856"/>
        <dbReference type="ChEBI" id="CHEBI:59789"/>
        <dbReference type="ChEBI" id="CHEBI:90615"/>
        <dbReference type="ChEBI" id="CHEBI:90616"/>
        <dbReference type="EC" id="2.1.1.72"/>
    </reaction>
</comment>
<evidence type="ECO:0000256" key="1">
    <source>
        <dbReference type="ARBA" id="ARBA00006594"/>
    </source>
</evidence>
<reference evidence="8" key="2">
    <citation type="submission" date="2020-09" db="EMBL/GenBank/DDBJ databases">
        <authorList>
            <person name="Sun Q."/>
            <person name="Kim S."/>
        </authorList>
    </citation>
    <scope>NUCLEOTIDE SEQUENCE</scope>
    <source>
        <strain evidence="8">KCTC 42097</strain>
    </source>
</reference>
<comment type="similarity">
    <text evidence="1">Belongs to the N(4)/N(6)-methyltransferase family.</text>
</comment>
<protein>
    <recommendedName>
        <fullName evidence="2">site-specific DNA-methyltransferase (adenine-specific)</fullName>
        <ecNumber evidence="2">2.1.1.72</ecNumber>
    </recommendedName>
</protein>
<dbReference type="InterPro" id="IPR029063">
    <property type="entry name" value="SAM-dependent_MTases_sf"/>
</dbReference>
<dbReference type="InterPro" id="IPR050953">
    <property type="entry name" value="N4_N6_ade-DNA_methylase"/>
</dbReference>
<dbReference type="PANTHER" id="PTHR33841">
    <property type="entry name" value="DNA METHYLTRANSFERASE YEEA-RELATED"/>
    <property type="match status" value="1"/>
</dbReference>
<dbReference type="EMBL" id="BMZO01000004">
    <property type="protein sequence ID" value="GHC69629.1"/>
    <property type="molecule type" value="Genomic_DNA"/>
</dbReference>
<dbReference type="SUPFAM" id="SSF53335">
    <property type="entry name" value="S-adenosyl-L-methionine-dependent methyltransferases"/>
    <property type="match status" value="1"/>
</dbReference>
<dbReference type="GO" id="GO:0003676">
    <property type="term" value="F:nucleic acid binding"/>
    <property type="evidence" value="ECO:0007669"/>
    <property type="project" value="InterPro"/>
</dbReference>
<name>A0A8J3DIA3_9HYPH</name>
<sequence>MRTTRIELSNARLMARAWASTSAYSDSEALAASFAGHALASLAATCAISEEFCPSLRRARRTLDETAMALATKIGEIAARLPLIEALHQVTSLYPALMPAKERSALGAFYTPPALVTRLLDQAAQAGVDWSTAKVLDPAAGGGIFLLHAARRMVDALGECEPVFALSHVTARLSGFELDANAANLAQCALEISLADLARSAGRPAPQIVKTCDTLAMQAQPVFDLVIGNPPYGRVTLPTEMRAKYARSLYGHANLYGIFTDAAMRWTKPGGIIAFLTPTSFLGGQYFSALRCLLAKEAPPVAIDFVHARKGVFEDVLQETLLAIYHRGALRGGTCINYLTMLSEIEARITSNGAIILPQDASAPWLAPRLPDHIALVRRAQRMSHRLSDWGYKVSTGPLVWNRHKSQLRDRAGGKNVHPLIWAEAVTPDGRFTYRAHKKNHAPFFRMEPGDDWLLTRKPCVVVQRTTAKEQTRRLIAAELPAAFIAEHGGVVIENHLNMVRAVDDEAVAPSIVAAFLNSRIADDLFRCISGSVAVSAFELEAVPLPAPSQLAVLSKLVASGASRDEIDTECARLYGTDA</sequence>
<comment type="caution">
    <text evidence="8">The sequence shown here is derived from an EMBL/GenBank/DDBJ whole genome shotgun (WGS) entry which is preliminary data.</text>
</comment>
<dbReference type="InterPro" id="IPR011639">
    <property type="entry name" value="MethylTrfase_TaqI-like_dom"/>
</dbReference>
<dbReference type="Pfam" id="PF07669">
    <property type="entry name" value="Eco57I"/>
    <property type="match status" value="1"/>
</dbReference>
<dbReference type="GO" id="GO:0006304">
    <property type="term" value="P:DNA modification"/>
    <property type="evidence" value="ECO:0007669"/>
    <property type="project" value="InterPro"/>
</dbReference>
<evidence type="ECO:0000256" key="4">
    <source>
        <dbReference type="ARBA" id="ARBA00022679"/>
    </source>
</evidence>
<dbReference type="GO" id="GO:0032259">
    <property type="term" value="P:methylation"/>
    <property type="evidence" value="ECO:0007669"/>
    <property type="project" value="UniProtKB-KW"/>
</dbReference>
<keyword evidence="5" id="KW-0949">S-adenosyl-L-methionine</keyword>